<dbReference type="OrthoDB" id="10556221at2759"/>
<dbReference type="KEGG" id="fcy:FRACYDRAFT_263150"/>
<feature type="chain" id="PRO_5009192533" evidence="2">
    <location>
        <begin position="24"/>
        <end position="257"/>
    </location>
</feature>
<dbReference type="Proteomes" id="UP000095751">
    <property type="component" value="Unassembled WGS sequence"/>
</dbReference>
<evidence type="ECO:0000256" key="2">
    <source>
        <dbReference type="SAM" id="SignalP"/>
    </source>
</evidence>
<keyword evidence="4" id="KW-1185">Reference proteome</keyword>
<keyword evidence="2" id="KW-0732">Signal</keyword>
<dbReference type="InParanoid" id="A0A1E7F226"/>
<evidence type="ECO:0000256" key="1">
    <source>
        <dbReference type="SAM" id="MobiDB-lite"/>
    </source>
</evidence>
<dbReference type="AlphaFoldDB" id="A0A1E7F226"/>
<accession>A0A1E7F226</accession>
<gene>
    <name evidence="3" type="ORF">FRACYDRAFT_263150</name>
</gene>
<feature type="region of interest" description="Disordered" evidence="1">
    <location>
        <begin position="57"/>
        <end position="81"/>
    </location>
</feature>
<protein>
    <submittedName>
        <fullName evidence="3">Uncharacterized protein</fullName>
    </submittedName>
</protein>
<proteinExistence type="predicted"/>
<sequence length="257" mass="28166">MKSITTSKCALLLIGGIMTNVSCWQQAVNAFTTTQQITSTTTTRNVYASISRGTSSSSLFLSSTDDQQQQQQQAEQQLQQQKPDLVDQKIFLSAIDRVRDEIDAQIRFQEAAAAAAAAEERGEVQQEQDQDQQPQLMSKEEEAKQDGYIYLVGKIDCTLPIGTQPELDLTESDGPLVLVTGVGDNTRDATGMQQFDTITKVIVNDETNPMVIVTKQTTLQETGGALMAASQHALTLGKSDIQLEVQRLIKGYYAPEN</sequence>
<dbReference type="EMBL" id="KV784365">
    <property type="protein sequence ID" value="OEU12169.1"/>
    <property type="molecule type" value="Genomic_DNA"/>
</dbReference>
<evidence type="ECO:0000313" key="3">
    <source>
        <dbReference type="EMBL" id="OEU12169.1"/>
    </source>
</evidence>
<evidence type="ECO:0000313" key="4">
    <source>
        <dbReference type="Proteomes" id="UP000095751"/>
    </source>
</evidence>
<name>A0A1E7F226_9STRA</name>
<organism evidence="3 4">
    <name type="scientific">Fragilariopsis cylindrus CCMP1102</name>
    <dbReference type="NCBI Taxonomy" id="635003"/>
    <lineage>
        <taxon>Eukaryota</taxon>
        <taxon>Sar</taxon>
        <taxon>Stramenopiles</taxon>
        <taxon>Ochrophyta</taxon>
        <taxon>Bacillariophyta</taxon>
        <taxon>Bacillariophyceae</taxon>
        <taxon>Bacillariophycidae</taxon>
        <taxon>Bacillariales</taxon>
        <taxon>Bacillariaceae</taxon>
        <taxon>Fragilariopsis</taxon>
    </lineage>
</organism>
<feature type="signal peptide" evidence="2">
    <location>
        <begin position="1"/>
        <end position="23"/>
    </location>
</feature>
<reference evidence="3 4" key="1">
    <citation type="submission" date="2016-09" db="EMBL/GenBank/DDBJ databases">
        <title>Extensive genetic diversity and differential bi-allelic expression allows diatom success in the polar Southern Ocean.</title>
        <authorList>
            <consortium name="DOE Joint Genome Institute"/>
            <person name="Mock T."/>
            <person name="Otillar R.P."/>
            <person name="Strauss J."/>
            <person name="Dupont C."/>
            <person name="Frickenhaus S."/>
            <person name="Maumus F."/>
            <person name="Mcmullan M."/>
            <person name="Sanges R."/>
            <person name="Schmutz J."/>
            <person name="Toseland A."/>
            <person name="Valas R."/>
            <person name="Veluchamy A."/>
            <person name="Ward B.J."/>
            <person name="Allen A."/>
            <person name="Barry K."/>
            <person name="Falciatore A."/>
            <person name="Ferrante M."/>
            <person name="Fortunato A.E."/>
            <person name="Gloeckner G."/>
            <person name="Gruber A."/>
            <person name="Hipkin R."/>
            <person name="Janech M."/>
            <person name="Kroth P."/>
            <person name="Leese F."/>
            <person name="Lindquist E."/>
            <person name="Lyon B.R."/>
            <person name="Martin J."/>
            <person name="Mayer C."/>
            <person name="Parker M."/>
            <person name="Quesneville H."/>
            <person name="Raymond J."/>
            <person name="Uhlig C."/>
            <person name="Valentin K.U."/>
            <person name="Worden A.Z."/>
            <person name="Armbrust E.V."/>
            <person name="Bowler C."/>
            <person name="Green B."/>
            <person name="Moulton V."/>
            <person name="Van Oosterhout C."/>
            <person name="Grigoriev I."/>
        </authorList>
    </citation>
    <scope>NUCLEOTIDE SEQUENCE [LARGE SCALE GENOMIC DNA]</scope>
    <source>
        <strain evidence="3 4">CCMP1102</strain>
    </source>
</reference>
<feature type="compositionally biased region" description="Low complexity" evidence="1">
    <location>
        <begin position="125"/>
        <end position="135"/>
    </location>
</feature>
<feature type="region of interest" description="Disordered" evidence="1">
    <location>
        <begin position="118"/>
        <end position="140"/>
    </location>
</feature>